<evidence type="ECO:0000256" key="1">
    <source>
        <dbReference type="ARBA" id="ARBA00008455"/>
    </source>
</evidence>
<dbReference type="InterPro" id="IPR000169">
    <property type="entry name" value="Pept_cys_AS"/>
</dbReference>
<sequence>MKVLLLLAALWAVGSCRFILPDGIDPLSQKMIDYINYINTTWKAGKNFEGVSLKYIKRLMGVHPTSKYYGLPIIRHEVPNDLPTSFDARQKWPNCKSISLIRDQGSCGSCWAFGAVEAMSDRICIESKGKQQIELSAEDLVSCCDSCGNGCNGGIPSAAWEYWVSDGIVTGGLYNSKDGCQPYQIASCEHHTKGPLPPCSGDDPTPQCVHVCRKGYNVSYSQDKHYGVRAYGISEDVQQIQTEIMKNGPVEADFTVFADFVNYKSGVYQHHSGEILGGHAIRILGWGVENNVPYWLVANSWNADWGDKGYFKILRGQDECGIESDINAGIAKL</sequence>
<dbReference type="AlphaFoldDB" id="A0A0C9S0J0"/>
<reference evidence="10" key="1">
    <citation type="journal article" date="2015" name="Toxicon">
        <title>The transcriptome recipe for the venom cocktail of Tityus bahiensis scorpion.</title>
        <authorList>
            <person name="de Oliveira U.C."/>
            <person name="Candido D.M."/>
            <person name="Coronado Dorce V.A."/>
            <person name="Junqueira-de-Azevedo Ide L."/>
        </authorList>
    </citation>
    <scope>NUCLEOTIDE SEQUENCE</scope>
</reference>
<dbReference type="SMART" id="SM00645">
    <property type="entry name" value="Pept_C1"/>
    <property type="match status" value="1"/>
</dbReference>
<dbReference type="FunFam" id="3.90.70.10:FF:000031">
    <property type="entry name" value="Cathepsin B"/>
    <property type="match status" value="1"/>
</dbReference>
<dbReference type="PRINTS" id="PR00705">
    <property type="entry name" value="PAPAIN"/>
</dbReference>
<dbReference type="GO" id="GO:0004197">
    <property type="term" value="F:cysteine-type endopeptidase activity"/>
    <property type="evidence" value="ECO:0007669"/>
    <property type="project" value="InterPro"/>
</dbReference>
<evidence type="ECO:0000256" key="8">
    <source>
        <dbReference type="SAM" id="SignalP"/>
    </source>
</evidence>
<protein>
    <submittedName>
        <fullName evidence="10">TSA: Tityus bahiensis Tbah00845 mRNA sequence</fullName>
    </submittedName>
</protein>
<keyword evidence="3 8" id="KW-0732">Signal</keyword>
<dbReference type="CDD" id="cd02620">
    <property type="entry name" value="Peptidase_C1A_CathepsinB"/>
    <property type="match status" value="1"/>
</dbReference>
<keyword evidence="4" id="KW-0378">Hydrolase</keyword>
<feature type="domain" description="Peptidase C1A papain C-terminal" evidence="9">
    <location>
        <begin position="82"/>
        <end position="330"/>
    </location>
</feature>
<accession>A0A0C9S0J0</accession>
<evidence type="ECO:0000256" key="2">
    <source>
        <dbReference type="ARBA" id="ARBA00022670"/>
    </source>
</evidence>
<dbReference type="InterPro" id="IPR025660">
    <property type="entry name" value="Pept_his_AS"/>
</dbReference>
<dbReference type="Pfam" id="PF00112">
    <property type="entry name" value="Peptidase_C1"/>
    <property type="match status" value="1"/>
</dbReference>
<keyword evidence="5" id="KW-0788">Thiol protease</keyword>
<dbReference type="InterPro" id="IPR013128">
    <property type="entry name" value="Peptidase_C1A"/>
</dbReference>
<dbReference type="PROSITE" id="PS00639">
    <property type="entry name" value="THIOL_PROTEASE_HIS"/>
    <property type="match status" value="1"/>
</dbReference>
<dbReference type="PROSITE" id="PS00640">
    <property type="entry name" value="THIOL_PROTEASE_ASN"/>
    <property type="match status" value="1"/>
</dbReference>
<feature type="chain" id="PRO_5018781988" evidence="8">
    <location>
        <begin position="17"/>
        <end position="333"/>
    </location>
</feature>
<dbReference type="Gene3D" id="3.90.70.10">
    <property type="entry name" value="Cysteine proteinases"/>
    <property type="match status" value="1"/>
</dbReference>
<dbReference type="SUPFAM" id="SSF54001">
    <property type="entry name" value="Cysteine proteinases"/>
    <property type="match status" value="1"/>
</dbReference>
<feature type="signal peptide" evidence="8">
    <location>
        <begin position="1"/>
        <end position="16"/>
    </location>
</feature>
<keyword evidence="2" id="KW-0645">Protease</keyword>
<dbReference type="EMBL" id="GBXR01000059">
    <property type="protein sequence ID" value="JAG85167.1"/>
    <property type="molecule type" value="mRNA"/>
</dbReference>
<dbReference type="PROSITE" id="PS00139">
    <property type="entry name" value="THIOL_PROTEASE_CYS"/>
    <property type="match status" value="1"/>
</dbReference>
<dbReference type="PANTHER" id="PTHR12411">
    <property type="entry name" value="CYSTEINE PROTEASE FAMILY C1-RELATED"/>
    <property type="match status" value="1"/>
</dbReference>
<dbReference type="PROSITE" id="PS51257">
    <property type="entry name" value="PROKAR_LIPOPROTEIN"/>
    <property type="match status" value="1"/>
</dbReference>
<keyword evidence="7" id="KW-1015">Disulfide bond</keyword>
<dbReference type="Pfam" id="PF08127">
    <property type="entry name" value="Propeptide_C1"/>
    <property type="match status" value="1"/>
</dbReference>
<dbReference type="InterPro" id="IPR000668">
    <property type="entry name" value="Peptidase_C1A_C"/>
</dbReference>
<organism evidence="10">
    <name type="scientific">Tityus bahiensis</name>
    <name type="common">Brazilian scorpion</name>
    <dbReference type="NCBI Taxonomy" id="50343"/>
    <lineage>
        <taxon>Eukaryota</taxon>
        <taxon>Metazoa</taxon>
        <taxon>Ecdysozoa</taxon>
        <taxon>Arthropoda</taxon>
        <taxon>Chelicerata</taxon>
        <taxon>Arachnida</taxon>
        <taxon>Scorpiones</taxon>
        <taxon>Buthida</taxon>
        <taxon>Buthoidea</taxon>
        <taxon>Buthidae</taxon>
        <taxon>Tityus</taxon>
    </lineage>
</organism>
<name>A0A0C9S0J0_TITBA</name>
<evidence type="ECO:0000256" key="6">
    <source>
        <dbReference type="ARBA" id="ARBA00023145"/>
    </source>
</evidence>
<evidence type="ECO:0000313" key="10">
    <source>
        <dbReference type="EMBL" id="JAG85167.1"/>
    </source>
</evidence>
<comment type="similarity">
    <text evidence="1">Belongs to the peptidase C1 family.</text>
</comment>
<dbReference type="InterPro" id="IPR025661">
    <property type="entry name" value="Pept_asp_AS"/>
</dbReference>
<dbReference type="GO" id="GO:0006508">
    <property type="term" value="P:proteolysis"/>
    <property type="evidence" value="ECO:0007669"/>
    <property type="project" value="UniProtKB-KW"/>
</dbReference>
<dbReference type="MEROPS" id="C01.060"/>
<keyword evidence="6" id="KW-0865">Zymogen</keyword>
<evidence type="ECO:0000256" key="4">
    <source>
        <dbReference type="ARBA" id="ARBA00022801"/>
    </source>
</evidence>
<evidence type="ECO:0000256" key="7">
    <source>
        <dbReference type="ARBA" id="ARBA00023157"/>
    </source>
</evidence>
<dbReference type="InterPro" id="IPR038765">
    <property type="entry name" value="Papain-like_cys_pep_sf"/>
</dbReference>
<evidence type="ECO:0000256" key="5">
    <source>
        <dbReference type="ARBA" id="ARBA00022807"/>
    </source>
</evidence>
<dbReference type="InterPro" id="IPR012599">
    <property type="entry name" value="Propeptide_C1A"/>
</dbReference>
<evidence type="ECO:0000259" key="9">
    <source>
        <dbReference type="SMART" id="SM00645"/>
    </source>
</evidence>
<reference evidence="10" key="2">
    <citation type="submission" date="2015-01" db="EMBL/GenBank/DDBJ databases">
        <authorList>
            <person name="Oliveira U.C."/>
            <person name="Junqueira-Azevedo I.L.M."/>
        </authorList>
    </citation>
    <scope>NUCLEOTIDE SEQUENCE</scope>
</reference>
<evidence type="ECO:0000256" key="3">
    <source>
        <dbReference type="ARBA" id="ARBA00022729"/>
    </source>
</evidence>
<proteinExistence type="evidence at transcript level"/>